<dbReference type="Pfam" id="PF00755">
    <property type="entry name" value="Carn_acyltransf"/>
    <property type="match status" value="1"/>
</dbReference>
<name>A0ABU3EX25_9ENTE</name>
<feature type="domain" description="Choline/carnitine acyltransferase" evidence="5">
    <location>
        <begin position="15"/>
        <end position="573"/>
    </location>
</feature>
<proteinExistence type="inferred from homology"/>
<keyword evidence="4" id="KW-0175">Coiled coil</keyword>
<evidence type="ECO:0000313" key="7">
    <source>
        <dbReference type="Proteomes" id="UP001252875"/>
    </source>
</evidence>
<protein>
    <submittedName>
        <fullName evidence="6">Choline/carnitine O-acyltransferase</fullName>
    </submittedName>
</protein>
<evidence type="ECO:0000259" key="5">
    <source>
        <dbReference type="Pfam" id="PF00755"/>
    </source>
</evidence>
<dbReference type="InterPro" id="IPR039551">
    <property type="entry name" value="Cho/carn_acyl_trans"/>
</dbReference>
<gene>
    <name evidence="6" type="ORF">P7D85_06550</name>
</gene>
<keyword evidence="2" id="KW-0808">Transferase</keyword>
<dbReference type="InterPro" id="IPR000542">
    <property type="entry name" value="Carn_acyl_trans"/>
</dbReference>
<reference evidence="6 7" key="1">
    <citation type="submission" date="2023-03" db="EMBL/GenBank/DDBJ databases">
        <authorList>
            <person name="Shen W."/>
            <person name="Cai J."/>
        </authorList>
    </citation>
    <scope>NUCLEOTIDE SEQUENCE [LARGE SCALE GENOMIC DNA]</scope>
    <source>
        <strain evidence="6 7">D6-4</strain>
    </source>
</reference>
<sequence length="587" mass="66868">MTKYTEELRSKLGKLPVPELESTLKELNEWVKPVVSSEELLQFEAFSERFSKQEGPVLQRALEEHAQNTAGSWLALFWIKSYLSTRGNLQSETNFSLTIRPEYHQHLGSIYSKAALIIERMTLIFLSLINETYPLELDPKGNNVDMSYYRNLFKSCRLPDSGEDQFFVGDDSPENNHIIVIKDSNFYQLKVTDDKGKAISADELYANLRSLSVDKNEQGFGVESLSGANRNLAYQTYEELGKKSENQHILHLIKNALFIIGLPSSAPESTQDQMKEGLLGWQNQWFSKPMQLLIHENGAVSLNFEHTAIDGVPVLNVLSQVFTKYSIAPLIEKQPESQLLTKLDWLLTPETMDLLNQCKEEVQQVYEGHAFVHHEFSHFGKALIKKAKISPDAFFHIALALAQYEQFGQLQSVYEPVATRHYYEGRTECARSISQPKKELVFYWFQEEQAPDRSLLIEKIHQAAAAHTQRIGKCQMGQGVERHLYGLSCINQLTQAQPDKTDYFFQAASLKKMQSDFISSTGIPFPILASFTFGPVNPIGFGLYYSLLNDRIIIDLSAKNEQQNTAKELSEKIVKYLEQLVELLDLV</sequence>
<dbReference type="InterPro" id="IPR042231">
    <property type="entry name" value="Cho/carn_acyl_trans_2"/>
</dbReference>
<comment type="similarity">
    <text evidence="1">Belongs to the carnitine/choline acetyltransferase family.</text>
</comment>
<feature type="coiled-coil region" evidence="4">
    <location>
        <begin position="559"/>
        <end position="586"/>
    </location>
</feature>
<dbReference type="Gene3D" id="3.30.559.70">
    <property type="entry name" value="Choline/Carnitine o-acyltransferase, domain 2"/>
    <property type="match status" value="1"/>
</dbReference>
<dbReference type="Gene3D" id="3.30.559.10">
    <property type="entry name" value="Chloramphenicol acetyltransferase-like domain"/>
    <property type="match status" value="1"/>
</dbReference>
<dbReference type="InterPro" id="IPR023213">
    <property type="entry name" value="CAT-like_dom_sf"/>
</dbReference>
<keyword evidence="3" id="KW-0012">Acyltransferase</keyword>
<evidence type="ECO:0000313" key="6">
    <source>
        <dbReference type="EMBL" id="MDT2599428.1"/>
    </source>
</evidence>
<dbReference type="SUPFAM" id="SSF52777">
    <property type="entry name" value="CoA-dependent acyltransferases"/>
    <property type="match status" value="2"/>
</dbReference>
<accession>A0ABU3EX25</accession>
<evidence type="ECO:0000256" key="3">
    <source>
        <dbReference type="ARBA" id="ARBA00023315"/>
    </source>
</evidence>
<dbReference type="PANTHER" id="PTHR22589">
    <property type="entry name" value="CARNITINE O-ACYLTRANSFERASE"/>
    <property type="match status" value="1"/>
</dbReference>
<organism evidence="6 7">
    <name type="scientific">Enterococcus hulanensis</name>
    <dbReference type="NCBI Taxonomy" id="2559929"/>
    <lineage>
        <taxon>Bacteria</taxon>
        <taxon>Bacillati</taxon>
        <taxon>Bacillota</taxon>
        <taxon>Bacilli</taxon>
        <taxon>Lactobacillales</taxon>
        <taxon>Enterococcaceae</taxon>
        <taxon>Enterococcus</taxon>
    </lineage>
</organism>
<keyword evidence="7" id="KW-1185">Reference proteome</keyword>
<dbReference type="Proteomes" id="UP001252875">
    <property type="component" value="Unassembled WGS sequence"/>
</dbReference>
<evidence type="ECO:0000256" key="2">
    <source>
        <dbReference type="ARBA" id="ARBA00022679"/>
    </source>
</evidence>
<dbReference type="RefSeq" id="WP_311822079.1">
    <property type="nucleotide sequence ID" value="NZ_JARPYF010000012.1"/>
</dbReference>
<dbReference type="PANTHER" id="PTHR22589:SF29">
    <property type="entry name" value="MITOCHONDRIAL CARNITINE O-ACETYLTRANSFERASE-RELATED"/>
    <property type="match status" value="1"/>
</dbReference>
<comment type="caution">
    <text evidence="6">The sequence shown here is derived from an EMBL/GenBank/DDBJ whole genome shotgun (WGS) entry which is preliminary data.</text>
</comment>
<dbReference type="EMBL" id="JARPYI010000002">
    <property type="protein sequence ID" value="MDT2599428.1"/>
    <property type="molecule type" value="Genomic_DNA"/>
</dbReference>
<evidence type="ECO:0000256" key="1">
    <source>
        <dbReference type="ARBA" id="ARBA00005232"/>
    </source>
</evidence>
<evidence type="ECO:0000256" key="4">
    <source>
        <dbReference type="SAM" id="Coils"/>
    </source>
</evidence>